<name>A0A4Y2LYJ6_ARAVE</name>
<keyword evidence="2" id="KW-1185">Reference proteome</keyword>
<evidence type="ECO:0000313" key="2">
    <source>
        <dbReference type="Proteomes" id="UP000499080"/>
    </source>
</evidence>
<gene>
    <name evidence="1" type="ORF">AVEN_200691_1</name>
</gene>
<dbReference type="Proteomes" id="UP000499080">
    <property type="component" value="Unassembled WGS sequence"/>
</dbReference>
<sequence length="108" mass="12376">MDKAVPEVVRGTDGKFFCCSFLHFQKREEQQVSISKNRAGTESIRVEMFRSLLKPCRLCRCHKISSYALRRRQDRRSLLSARTQIAILICSNLALQACNKIDTAKVQA</sequence>
<protein>
    <submittedName>
        <fullName evidence="1">Uncharacterized protein</fullName>
    </submittedName>
</protein>
<evidence type="ECO:0000313" key="1">
    <source>
        <dbReference type="EMBL" id="GBN19865.1"/>
    </source>
</evidence>
<comment type="caution">
    <text evidence="1">The sequence shown here is derived from an EMBL/GenBank/DDBJ whole genome shotgun (WGS) entry which is preliminary data.</text>
</comment>
<accession>A0A4Y2LYJ6</accession>
<organism evidence="1 2">
    <name type="scientific">Araneus ventricosus</name>
    <name type="common">Orbweaver spider</name>
    <name type="synonym">Epeira ventricosa</name>
    <dbReference type="NCBI Taxonomy" id="182803"/>
    <lineage>
        <taxon>Eukaryota</taxon>
        <taxon>Metazoa</taxon>
        <taxon>Ecdysozoa</taxon>
        <taxon>Arthropoda</taxon>
        <taxon>Chelicerata</taxon>
        <taxon>Arachnida</taxon>
        <taxon>Araneae</taxon>
        <taxon>Araneomorphae</taxon>
        <taxon>Entelegynae</taxon>
        <taxon>Araneoidea</taxon>
        <taxon>Araneidae</taxon>
        <taxon>Araneus</taxon>
    </lineage>
</organism>
<dbReference type="EMBL" id="BGPR01006534">
    <property type="protein sequence ID" value="GBN19865.1"/>
    <property type="molecule type" value="Genomic_DNA"/>
</dbReference>
<reference evidence="1 2" key="1">
    <citation type="journal article" date="2019" name="Sci. Rep.">
        <title>Orb-weaving spider Araneus ventricosus genome elucidates the spidroin gene catalogue.</title>
        <authorList>
            <person name="Kono N."/>
            <person name="Nakamura H."/>
            <person name="Ohtoshi R."/>
            <person name="Moran D.A.P."/>
            <person name="Shinohara A."/>
            <person name="Yoshida Y."/>
            <person name="Fujiwara M."/>
            <person name="Mori M."/>
            <person name="Tomita M."/>
            <person name="Arakawa K."/>
        </authorList>
    </citation>
    <scope>NUCLEOTIDE SEQUENCE [LARGE SCALE GENOMIC DNA]</scope>
</reference>
<proteinExistence type="predicted"/>
<dbReference type="AlphaFoldDB" id="A0A4Y2LYJ6"/>